<name>A0A3B0TX95_9ZZZZ</name>
<evidence type="ECO:0008006" key="2">
    <source>
        <dbReference type="Google" id="ProtNLM"/>
    </source>
</evidence>
<evidence type="ECO:0000313" key="1">
    <source>
        <dbReference type="EMBL" id="VAW22668.1"/>
    </source>
</evidence>
<dbReference type="AlphaFoldDB" id="A0A3B0TX95"/>
<proteinExistence type="predicted"/>
<organism evidence="1">
    <name type="scientific">hydrothermal vent metagenome</name>
    <dbReference type="NCBI Taxonomy" id="652676"/>
    <lineage>
        <taxon>unclassified sequences</taxon>
        <taxon>metagenomes</taxon>
        <taxon>ecological metagenomes</taxon>
    </lineage>
</organism>
<dbReference type="InterPro" id="IPR011250">
    <property type="entry name" value="OMP/PagP_B-barrel"/>
</dbReference>
<protein>
    <recommendedName>
        <fullName evidence="2">Outer membrane protein beta-barrel domain-containing protein</fullName>
    </recommendedName>
</protein>
<dbReference type="Gene3D" id="2.40.160.20">
    <property type="match status" value="1"/>
</dbReference>
<dbReference type="EMBL" id="UOEP01000176">
    <property type="protein sequence ID" value="VAW22668.1"/>
    <property type="molecule type" value="Genomic_DNA"/>
</dbReference>
<gene>
    <name evidence="1" type="ORF">MNBD_BACTEROID01-734</name>
</gene>
<reference evidence="1" key="1">
    <citation type="submission" date="2018-06" db="EMBL/GenBank/DDBJ databases">
        <authorList>
            <person name="Zhirakovskaya E."/>
        </authorList>
    </citation>
    <scope>NUCLEOTIDE SEQUENCE</scope>
</reference>
<sequence>MVKKNLTHLILSLTFIIIFLGSKGQERVSYRIAANSNTFIREPGSSNAIINPSIANNIVPGTSMNFMPDPGFGFEAEIMFPVMKNLSGGIEFEHLILNGYNDNPIYFNYFASPFSPITDYGQQPLVYNTVMNNLIGNIRYFLMKGNNLQPFIKAQGGVAFVGTSLRYKNPQYRIDIYDPLYARGTKLSSDTKWPVFYFGGGVGLQYRITDKILLYADATISFIQTDIVNGVPNFSYNDASGVSEHFKTNSLTTQVSVGICYSSEEGLKLFKKKIKHSKGFKNRKGKIDKYFPFHEIKR</sequence>
<accession>A0A3B0TX95</accession>
<dbReference type="SUPFAM" id="SSF56925">
    <property type="entry name" value="OMPA-like"/>
    <property type="match status" value="1"/>
</dbReference>